<reference evidence="1" key="1">
    <citation type="journal article" date="2015" name="Front. Microbiol.">
        <title>Combining genomic sequencing methods to explore viral diversity and reveal potential virus-host interactions.</title>
        <authorList>
            <person name="Chow C.E."/>
            <person name="Winget D.M."/>
            <person name="White R.A.III."/>
            <person name="Hallam S.J."/>
            <person name="Suttle C.A."/>
        </authorList>
    </citation>
    <scope>NUCLEOTIDE SEQUENCE</scope>
    <source>
        <strain evidence="1">H4084988</strain>
    </source>
</reference>
<dbReference type="EMBL" id="KR029594">
    <property type="protein sequence ID" value="AKH47469.1"/>
    <property type="molecule type" value="Genomic_DNA"/>
</dbReference>
<accession>A0A0F7L4L3</accession>
<name>A0A0F7L4L3_9VIRU</name>
<proteinExistence type="predicted"/>
<protein>
    <submittedName>
        <fullName evidence="1">Uncharacterized protein</fullName>
    </submittedName>
</protein>
<evidence type="ECO:0000313" key="1">
    <source>
        <dbReference type="EMBL" id="AKH47469.1"/>
    </source>
</evidence>
<reference evidence="1" key="2">
    <citation type="submission" date="2015-03" db="EMBL/GenBank/DDBJ databases">
        <authorList>
            <person name="Chow C.-E.T."/>
            <person name="Winget D.M."/>
            <person name="White R.A.III."/>
            <person name="Hallam S.J."/>
            <person name="Suttle C.A."/>
        </authorList>
    </citation>
    <scope>NUCLEOTIDE SEQUENCE</scope>
    <source>
        <strain evidence="1">H4084988</strain>
    </source>
</reference>
<organism evidence="1">
    <name type="scientific">uncultured marine virus</name>
    <dbReference type="NCBI Taxonomy" id="186617"/>
    <lineage>
        <taxon>Viruses</taxon>
        <taxon>environmental samples</taxon>
    </lineage>
</organism>
<sequence length="169" mass="19825">MTHCGWNIFVDNDKLIAKKWGARMSVDINDNIQSAKQKLFDSIKLMRDKQISLKEKDYPMTQKEIQLAAGTPLPVSIVVDYANNTNKYEHRRSPKFVALFICTKCDNVWASDWSCTKRTEKNPGFEYYTGLPKCQHKKICPRCRPTHDQNEYNKLYLKSRAKRYRKGLK</sequence>